<dbReference type="Proteomes" id="UP000032361">
    <property type="component" value="Unassembled WGS sequence"/>
</dbReference>
<dbReference type="InterPro" id="IPR050482">
    <property type="entry name" value="Sensor_HK_TwoCompSys"/>
</dbReference>
<evidence type="ECO:0000256" key="10">
    <source>
        <dbReference type="SAM" id="Phobius"/>
    </source>
</evidence>
<dbReference type="SMART" id="SM00028">
    <property type="entry name" value="TPR"/>
    <property type="match status" value="6"/>
</dbReference>
<reference evidence="12 13" key="1">
    <citation type="journal article" date="2015" name="Antonie Van Leeuwenhoek">
        <title>Tamlana nanhaiensis sp. nov., isolated from surface seawater collected from the South China Sea.</title>
        <authorList>
            <person name="Liu X."/>
            <person name="Lai Q."/>
            <person name="Du Y."/>
            <person name="Li G."/>
            <person name="Sun F."/>
            <person name="Shao Z."/>
        </authorList>
    </citation>
    <scope>NUCLEOTIDE SEQUENCE [LARGE SCALE GENOMIC DNA]</scope>
    <source>
        <strain evidence="12 13">FHC16</strain>
    </source>
</reference>
<keyword evidence="5" id="KW-0547">Nucleotide-binding</keyword>
<protein>
    <recommendedName>
        <fullName evidence="2">histidine kinase</fullName>
        <ecNumber evidence="2">2.7.13.3</ecNumber>
    </recommendedName>
</protein>
<dbReference type="GO" id="GO:0000155">
    <property type="term" value="F:phosphorelay sensor kinase activity"/>
    <property type="evidence" value="ECO:0007669"/>
    <property type="project" value="InterPro"/>
</dbReference>
<evidence type="ECO:0000256" key="4">
    <source>
        <dbReference type="ARBA" id="ARBA00022679"/>
    </source>
</evidence>
<keyword evidence="9" id="KW-0802">TPR repeat</keyword>
<keyword evidence="10" id="KW-0472">Membrane</keyword>
<keyword evidence="10" id="KW-0812">Transmembrane</keyword>
<dbReference type="OrthoDB" id="1397473at2"/>
<feature type="domain" description="Histidine kinase/HSP90-like ATPase" evidence="11">
    <location>
        <begin position="577"/>
        <end position="668"/>
    </location>
</feature>
<dbReference type="Pfam" id="PF02518">
    <property type="entry name" value="HATPase_c"/>
    <property type="match status" value="1"/>
</dbReference>
<evidence type="ECO:0000256" key="7">
    <source>
        <dbReference type="ARBA" id="ARBA00022840"/>
    </source>
</evidence>
<dbReference type="STRING" id="1382798.PK35_03620"/>
<evidence type="ECO:0000256" key="6">
    <source>
        <dbReference type="ARBA" id="ARBA00022777"/>
    </source>
</evidence>
<proteinExistence type="predicted"/>
<evidence type="ECO:0000313" key="12">
    <source>
        <dbReference type="EMBL" id="KJD33845.1"/>
    </source>
</evidence>
<accession>A0A0D7W3Z7</accession>
<evidence type="ECO:0000256" key="2">
    <source>
        <dbReference type="ARBA" id="ARBA00012438"/>
    </source>
</evidence>
<dbReference type="RefSeq" id="WP_044625335.1">
    <property type="nucleotide sequence ID" value="NZ_JTDV01000002.1"/>
</dbReference>
<comment type="catalytic activity">
    <reaction evidence="1">
        <text>ATP + protein L-histidine = ADP + protein N-phospho-L-histidine.</text>
        <dbReference type="EC" id="2.7.13.3"/>
    </reaction>
</comment>
<dbReference type="AlphaFoldDB" id="A0A0D7W3Z7"/>
<evidence type="ECO:0000256" key="8">
    <source>
        <dbReference type="ARBA" id="ARBA00023012"/>
    </source>
</evidence>
<evidence type="ECO:0000256" key="3">
    <source>
        <dbReference type="ARBA" id="ARBA00022553"/>
    </source>
</evidence>
<feature type="repeat" description="TPR" evidence="9">
    <location>
        <begin position="226"/>
        <end position="259"/>
    </location>
</feature>
<dbReference type="GO" id="GO:0016020">
    <property type="term" value="C:membrane"/>
    <property type="evidence" value="ECO:0007669"/>
    <property type="project" value="InterPro"/>
</dbReference>
<dbReference type="SUPFAM" id="SSF48452">
    <property type="entry name" value="TPR-like"/>
    <property type="match status" value="2"/>
</dbReference>
<dbReference type="InterPro" id="IPR003594">
    <property type="entry name" value="HATPase_dom"/>
</dbReference>
<keyword evidence="8" id="KW-0902">Two-component regulatory system</keyword>
<dbReference type="Pfam" id="PF13181">
    <property type="entry name" value="TPR_8"/>
    <property type="match status" value="1"/>
</dbReference>
<keyword evidence="7" id="KW-0067">ATP-binding</keyword>
<dbReference type="InterPro" id="IPR011712">
    <property type="entry name" value="Sig_transdc_His_kin_sub3_dim/P"/>
</dbReference>
<dbReference type="Gene3D" id="3.30.565.10">
    <property type="entry name" value="Histidine kinase-like ATPase, C-terminal domain"/>
    <property type="match status" value="1"/>
</dbReference>
<dbReference type="InterPro" id="IPR019734">
    <property type="entry name" value="TPR_rpt"/>
</dbReference>
<dbReference type="PATRIC" id="fig|1382798.3.peg.1891"/>
<sequence length="670" mass="77481">MKNHFLLFCFLFIAVKSFGQTAVKKNIALVEDFIKQGDSLKKTDKSEALKLFEKGLAIALDEGFNNQAAILYKKIGVIHHVKRAYNVAEYTYKKGIKIDSVTAITADLLYNISLLKSTFNQQDSVLHYLEKSLAVYQNFEIKEPALKAFLRAGIIYKDRQLYEEALEYSIKAYHGFKKNNDNQKLADVCTTIGNIQNQLKNYNQALQYHFEALEIHKKLKSNFGKVISYTNIGNVYSSLNIIDSTISNYEKALLLSKKSNKQYAILLHNLGVAYSDISDFNASKNYFLEAIKANTILKDTTSLLYNYNGVLGLYIDHLDVIESQKYLNLSSKLLPSVSDNKAIIQFYENQSEFYQKTNNYKKAFESQKKYITLYKDIFNSENTRITQSLQAQFEYEKKENEILRLKLKDTESQYLIKEKTKDIQNKNLILIILATIILLLFVIYFLFLQRQKTHLQKTKIEKLEAIYQGQESIKKRIARDLHDIITTNFDGLRLRVLALKRAENVSEKIDGITTDLKKMNQQIRTVSHRLNPLEMYIGKQKFTDVIKSRLSEFQLYGKVFVELENELPEFLNELSLTIQNNFYGILLEVLNNIEKHALATKVIIKNSVDDKQWLHFIFEDNGIGIVQNHKEGIGLMNIKQRVEILEGSCNIGKTDTGTQVHIYFPLNKHH</sequence>
<dbReference type="PANTHER" id="PTHR24421">
    <property type="entry name" value="NITRATE/NITRITE SENSOR PROTEIN NARX-RELATED"/>
    <property type="match status" value="1"/>
</dbReference>
<dbReference type="SMART" id="SM00387">
    <property type="entry name" value="HATPase_c"/>
    <property type="match status" value="1"/>
</dbReference>
<dbReference type="Pfam" id="PF07730">
    <property type="entry name" value="HisKA_3"/>
    <property type="match status" value="1"/>
</dbReference>
<dbReference type="GO" id="GO:0046983">
    <property type="term" value="F:protein dimerization activity"/>
    <property type="evidence" value="ECO:0007669"/>
    <property type="project" value="InterPro"/>
</dbReference>
<dbReference type="InterPro" id="IPR011990">
    <property type="entry name" value="TPR-like_helical_dom_sf"/>
</dbReference>
<dbReference type="PANTHER" id="PTHR24421:SF10">
    <property type="entry name" value="NITRATE_NITRITE SENSOR PROTEIN NARQ"/>
    <property type="match status" value="1"/>
</dbReference>
<keyword evidence="3" id="KW-0597">Phosphoprotein</keyword>
<evidence type="ECO:0000256" key="1">
    <source>
        <dbReference type="ARBA" id="ARBA00000085"/>
    </source>
</evidence>
<keyword evidence="4" id="KW-0808">Transferase</keyword>
<organism evidence="12 13">
    <name type="scientific">Neotamlana nanhaiensis</name>
    <dbReference type="NCBI Taxonomy" id="1382798"/>
    <lineage>
        <taxon>Bacteria</taxon>
        <taxon>Pseudomonadati</taxon>
        <taxon>Bacteroidota</taxon>
        <taxon>Flavobacteriia</taxon>
        <taxon>Flavobacteriales</taxon>
        <taxon>Flavobacteriaceae</taxon>
        <taxon>Neotamlana</taxon>
    </lineage>
</organism>
<keyword evidence="13" id="KW-1185">Reference proteome</keyword>
<dbReference type="EC" id="2.7.13.3" evidence="2"/>
<name>A0A0D7W3Z7_9FLAO</name>
<evidence type="ECO:0000256" key="9">
    <source>
        <dbReference type="PROSITE-ProRule" id="PRU00339"/>
    </source>
</evidence>
<evidence type="ECO:0000313" key="13">
    <source>
        <dbReference type="Proteomes" id="UP000032361"/>
    </source>
</evidence>
<dbReference type="GO" id="GO:0005524">
    <property type="term" value="F:ATP binding"/>
    <property type="evidence" value="ECO:0007669"/>
    <property type="project" value="UniProtKB-KW"/>
</dbReference>
<dbReference type="InterPro" id="IPR036890">
    <property type="entry name" value="HATPase_C_sf"/>
</dbReference>
<keyword evidence="10" id="KW-1133">Transmembrane helix</keyword>
<dbReference type="SUPFAM" id="SSF55874">
    <property type="entry name" value="ATPase domain of HSP90 chaperone/DNA topoisomerase II/histidine kinase"/>
    <property type="match status" value="1"/>
</dbReference>
<keyword evidence="6" id="KW-0418">Kinase</keyword>
<evidence type="ECO:0000256" key="5">
    <source>
        <dbReference type="ARBA" id="ARBA00022741"/>
    </source>
</evidence>
<comment type="caution">
    <text evidence="12">The sequence shown here is derived from an EMBL/GenBank/DDBJ whole genome shotgun (WGS) entry which is preliminary data.</text>
</comment>
<dbReference type="EMBL" id="JTDV01000002">
    <property type="protein sequence ID" value="KJD33845.1"/>
    <property type="molecule type" value="Genomic_DNA"/>
</dbReference>
<feature type="transmembrane region" description="Helical" evidence="10">
    <location>
        <begin position="428"/>
        <end position="447"/>
    </location>
</feature>
<dbReference type="Gene3D" id="1.25.40.10">
    <property type="entry name" value="Tetratricopeptide repeat domain"/>
    <property type="match status" value="3"/>
</dbReference>
<dbReference type="PROSITE" id="PS50005">
    <property type="entry name" value="TPR"/>
    <property type="match status" value="1"/>
</dbReference>
<gene>
    <name evidence="12" type="ORF">PK35_03620</name>
</gene>
<evidence type="ECO:0000259" key="11">
    <source>
        <dbReference type="SMART" id="SM00387"/>
    </source>
</evidence>